<dbReference type="OrthoDB" id="10039611at2759"/>
<reference evidence="2" key="1">
    <citation type="submission" date="2021-02" db="EMBL/GenBank/DDBJ databases">
        <authorList>
            <person name="Nowell W R."/>
        </authorList>
    </citation>
    <scope>NUCLEOTIDE SEQUENCE</scope>
</reference>
<dbReference type="EMBL" id="CAJNOQ010018323">
    <property type="protein sequence ID" value="CAF1425663.1"/>
    <property type="molecule type" value="Genomic_DNA"/>
</dbReference>
<dbReference type="PANTHER" id="PTHR33939:SF1">
    <property type="entry name" value="DUF4371 DOMAIN-CONTAINING PROTEIN"/>
    <property type="match status" value="1"/>
</dbReference>
<dbReference type="AlphaFoldDB" id="A0A815MPK8"/>
<gene>
    <name evidence="2" type="ORF">GPM918_LOCUS33836</name>
    <name evidence="3" type="ORF">SRO942_LOCUS34528</name>
</gene>
<dbReference type="PANTHER" id="PTHR33939">
    <property type="entry name" value="PROTEIN CBG22215"/>
    <property type="match status" value="1"/>
</dbReference>
<protein>
    <submittedName>
        <fullName evidence="2">Uncharacterized protein</fullName>
    </submittedName>
</protein>
<name>A0A815MPK8_9BILA</name>
<accession>A0A815MPK8</accession>
<dbReference type="Proteomes" id="UP000663829">
    <property type="component" value="Unassembled WGS sequence"/>
</dbReference>
<organism evidence="2 4">
    <name type="scientific">Didymodactylos carnosus</name>
    <dbReference type="NCBI Taxonomy" id="1234261"/>
    <lineage>
        <taxon>Eukaryota</taxon>
        <taxon>Metazoa</taxon>
        <taxon>Spiralia</taxon>
        <taxon>Gnathifera</taxon>
        <taxon>Rotifera</taxon>
        <taxon>Eurotatoria</taxon>
        <taxon>Bdelloidea</taxon>
        <taxon>Philodinida</taxon>
        <taxon>Philodinidae</taxon>
        <taxon>Didymodactylos</taxon>
    </lineage>
</organism>
<evidence type="ECO:0000313" key="3">
    <source>
        <dbReference type="EMBL" id="CAF4306430.1"/>
    </source>
</evidence>
<sequence length="404" mass="46468">MPKELSKEFKQLAFRVINFVQKERAGTIIPLNNVNGRLEAIFGISNKSVKRLKAEMRETLAVEKEQQSSQHSLRRTTSASASSSSSIPRALSPLKHRAGRPKILLTELQRDTIRLTFHLLLKDRVYPTLENILSALPSQDEHFPIKSKAPLHREMKRLGFTYGQTRKAPVLLDGTPFQAQRAIYFRKLEELRSSNAIIYYHDEIWCSKNEEKTNVWFDENGHGRLRNSEGMGQRLAISGLVSLDGFHLRSLDIFKCDDVHSMDSAHFSSWMETAASTLRIDNATWHNKLTPESEAPKRAWKKQLIVDWLINKKVPFWAFMTLYSQPFIKFCGSRNSGAHTKCGKCVDVCEKKKEEYDGRKFEDRPFENLMKQIKELYPTENCHLIGFLFCNQAIEDSDGPSCSR</sequence>
<feature type="compositionally biased region" description="Low complexity" evidence="1">
    <location>
        <begin position="75"/>
        <end position="92"/>
    </location>
</feature>
<keyword evidence="4" id="KW-1185">Reference proteome</keyword>
<evidence type="ECO:0000313" key="2">
    <source>
        <dbReference type="EMBL" id="CAF1425663.1"/>
    </source>
</evidence>
<evidence type="ECO:0000256" key="1">
    <source>
        <dbReference type="SAM" id="MobiDB-lite"/>
    </source>
</evidence>
<proteinExistence type="predicted"/>
<evidence type="ECO:0000313" key="4">
    <source>
        <dbReference type="Proteomes" id="UP000663829"/>
    </source>
</evidence>
<comment type="caution">
    <text evidence="2">The sequence shown here is derived from an EMBL/GenBank/DDBJ whole genome shotgun (WGS) entry which is preliminary data.</text>
</comment>
<dbReference type="Proteomes" id="UP000681722">
    <property type="component" value="Unassembled WGS sequence"/>
</dbReference>
<dbReference type="EMBL" id="CAJOBC010083754">
    <property type="protein sequence ID" value="CAF4306430.1"/>
    <property type="molecule type" value="Genomic_DNA"/>
</dbReference>
<feature type="region of interest" description="Disordered" evidence="1">
    <location>
        <begin position="61"/>
        <end position="92"/>
    </location>
</feature>